<sequence length="149" mass="16410">MLKSFGKINAISALYALIFVVITEGITNIGRVQAMTGYSYSATERMVSWGTLFIAMVLACGCIYLVHKWMKARPFVFWSVLLWFPYAIAIVAGFGWLFPNPNPVDSDNYGAGLLILGLIVVYPFLVGLTVLIGVAWPSRIITKGDDHGE</sequence>
<dbReference type="EMBL" id="JBHTLM010000015">
    <property type="protein sequence ID" value="MFD1178327.1"/>
    <property type="molecule type" value="Genomic_DNA"/>
</dbReference>
<reference evidence="3" key="1">
    <citation type="journal article" date="2019" name="Int. J. Syst. Evol. Microbiol.">
        <title>The Global Catalogue of Microorganisms (GCM) 10K type strain sequencing project: providing services to taxonomists for standard genome sequencing and annotation.</title>
        <authorList>
            <consortium name="The Broad Institute Genomics Platform"/>
            <consortium name="The Broad Institute Genome Sequencing Center for Infectious Disease"/>
            <person name="Wu L."/>
            <person name="Ma J."/>
        </authorList>
    </citation>
    <scope>NUCLEOTIDE SEQUENCE [LARGE SCALE GENOMIC DNA]</scope>
    <source>
        <strain evidence="3">CCUG 59189</strain>
    </source>
</reference>
<keyword evidence="1" id="KW-0812">Transmembrane</keyword>
<dbReference type="Proteomes" id="UP001597262">
    <property type="component" value="Unassembled WGS sequence"/>
</dbReference>
<feature type="transmembrane region" description="Helical" evidence="1">
    <location>
        <begin position="12"/>
        <end position="34"/>
    </location>
</feature>
<keyword evidence="1" id="KW-1133">Transmembrane helix</keyword>
<dbReference type="RefSeq" id="WP_379320767.1">
    <property type="nucleotide sequence ID" value="NZ_JBHTLM010000015.1"/>
</dbReference>
<evidence type="ECO:0008006" key="4">
    <source>
        <dbReference type="Google" id="ProtNLM"/>
    </source>
</evidence>
<feature type="transmembrane region" description="Helical" evidence="1">
    <location>
        <begin position="46"/>
        <end position="66"/>
    </location>
</feature>
<name>A0ABW3S0L5_9BACL</name>
<comment type="caution">
    <text evidence="2">The sequence shown here is derived from an EMBL/GenBank/DDBJ whole genome shotgun (WGS) entry which is preliminary data.</text>
</comment>
<proteinExistence type="predicted"/>
<evidence type="ECO:0000313" key="3">
    <source>
        <dbReference type="Proteomes" id="UP001597262"/>
    </source>
</evidence>
<organism evidence="2 3">
    <name type="scientific">Paenibacillus puldeungensis</name>
    <dbReference type="NCBI Taxonomy" id="696536"/>
    <lineage>
        <taxon>Bacteria</taxon>
        <taxon>Bacillati</taxon>
        <taxon>Bacillota</taxon>
        <taxon>Bacilli</taxon>
        <taxon>Bacillales</taxon>
        <taxon>Paenibacillaceae</taxon>
        <taxon>Paenibacillus</taxon>
    </lineage>
</organism>
<feature type="transmembrane region" description="Helical" evidence="1">
    <location>
        <begin position="75"/>
        <end position="98"/>
    </location>
</feature>
<gene>
    <name evidence="2" type="ORF">ACFQ3W_18785</name>
</gene>
<keyword evidence="1" id="KW-0472">Membrane</keyword>
<evidence type="ECO:0000313" key="2">
    <source>
        <dbReference type="EMBL" id="MFD1178327.1"/>
    </source>
</evidence>
<keyword evidence="3" id="KW-1185">Reference proteome</keyword>
<evidence type="ECO:0000256" key="1">
    <source>
        <dbReference type="SAM" id="Phobius"/>
    </source>
</evidence>
<feature type="transmembrane region" description="Helical" evidence="1">
    <location>
        <begin position="110"/>
        <end position="136"/>
    </location>
</feature>
<accession>A0ABW3S0L5</accession>
<protein>
    <recommendedName>
        <fullName evidence="4">DUF805 domain-containing protein</fullName>
    </recommendedName>
</protein>